<protein>
    <submittedName>
        <fullName evidence="16">TonB-dependent receptor</fullName>
    </submittedName>
</protein>
<keyword evidence="3 11" id="KW-1134">Transmembrane beta strand</keyword>
<evidence type="ECO:0000256" key="1">
    <source>
        <dbReference type="ARBA" id="ARBA00004571"/>
    </source>
</evidence>
<keyword evidence="2 11" id="KW-0813">Transport</keyword>
<name>A0ABW2L1C2_9PROT</name>
<evidence type="ECO:0000256" key="5">
    <source>
        <dbReference type="ARBA" id="ARBA00022692"/>
    </source>
</evidence>
<dbReference type="Proteomes" id="UP001596456">
    <property type="component" value="Unassembled WGS sequence"/>
</dbReference>
<keyword evidence="5 11" id="KW-0812">Transmembrane</keyword>
<accession>A0ABW2L1C2</accession>
<keyword evidence="13" id="KW-0732">Signal</keyword>
<evidence type="ECO:0000256" key="13">
    <source>
        <dbReference type="SAM" id="SignalP"/>
    </source>
</evidence>
<dbReference type="PANTHER" id="PTHR32552:SF81">
    <property type="entry name" value="TONB-DEPENDENT OUTER MEMBRANE RECEPTOR"/>
    <property type="match status" value="1"/>
</dbReference>
<evidence type="ECO:0000256" key="8">
    <source>
        <dbReference type="ARBA" id="ARBA00023077"/>
    </source>
</evidence>
<feature type="domain" description="TonB-dependent receptor-like beta-barrel" evidence="14">
    <location>
        <begin position="245"/>
        <end position="719"/>
    </location>
</feature>
<keyword evidence="16" id="KW-0675">Receptor</keyword>
<dbReference type="Gene3D" id="2.40.170.20">
    <property type="entry name" value="TonB-dependent receptor, beta-barrel domain"/>
    <property type="match status" value="2"/>
</dbReference>
<dbReference type="Pfam" id="PF07715">
    <property type="entry name" value="Plug"/>
    <property type="match status" value="1"/>
</dbReference>
<evidence type="ECO:0000256" key="11">
    <source>
        <dbReference type="PROSITE-ProRule" id="PRU01360"/>
    </source>
</evidence>
<dbReference type="EMBL" id="JBHTCM010000028">
    <property type="protein sequence ID" value="MFC7335380.1"/>
    <property type="molecule type" value="Genomic_DNA"/>
</dbReference>
<proteinExistence type="inferred from homology"/>
<dbReference type="PANTHER" id="PTHR32552">
    <property type="entry name" value="FERRICHROME IRON RECEPTOR-RELATED"/>
    <property type="match status" value="1"/>
</dbReference>
<evidence type="ECO:0000259" key="15">
    <source>
        <dbReference type="Pfam" id="PF07715"/>
    </source>
</evidence>
<dbReference type="PROSITE" id="PS52016">
    <property type="entry name" value="TONB_DEPENDENT_REC_3"/>
    <property type="match status" value="1"/>
</dbReference>
<evidence type="ECO:0000259" key="14">
    <source>
        <dbReference type="Pfam" id="PF00593"/>
    </source>
</evidence>
<dbReference type="InterPro" id="IPR036942">
    <property type="entry name" value="Beta-barrel_TonB_sf"/>
</dbReference>
<feature type="domain" description="TonB-dependent receptor plug" evidence="15">
    <location>
        <begin position="45"/>
        <end position="151"/>
    </location>
</feature>
<evidence type="ECO:0000256" key="2">
    <source>
        <dbReference type="ARBA" id="ARBA00022448"/>
    </source>
</evidence>
<evidence type="ECO:0000256" key="9">
    <source>
        <dbReference type="ARBA" id="ARBA00023136"/>
    </source>
</evidence>
<organism evidence="16 17">
    <name type="scientific">Rhodocista pekingensis</name>
    <dbReference type="NCBI Taxonomy" id="201185"/>
    <lineage>
        <taxon>Bacteria</taxon>
        <taxon>Pseudomonadati</taxon>
        <taxon>Pseudomonadota</taxon>
        <taxon>Alphaproteobacteria</taxon>
        <taxon>Rhodospirillales</taxon>
        <taxon>Azospirillaceae</taxon>
        <taxon>Rhodocista</taxon>
    </lineage>
</organism>
<reference evidence="17" key="1">
    <citation type="journal article" date="2019" name="Int. J. Syst. Evol. Microbiol.">
        <title>The Global Catalogue of Microorganisms (GCM) 10K type strain sequencing project: providing services to taxonomists for standard genome sequencing and annotation.</title>
        <authorList>
            <consortium name="The Broad Institute Genomics Platform"/>
            <consortium name="The Broad Institute Genome Sequencing Center for Infectious Disease"/>
            <person name="Wu L."/>
            <person name="Ma J."/>
        </authorList>
    </citation>
    <scope>NUCLEOTIDE SEQUENCE [LARGE SCALE GENOMIC DNA]</scope>
    <source>
        <strain evidence="17">CGMCC 1.16275</strain>
    </source>
</reference>
<evidence type="ECO:0000256" key="4">
    <source>
        <dbReference type="ARBA" id="ARBA00022496"/>
    </source>
</evidence>
<evidence type="ECO:0000256" key="12">
    <source>
        <dbReference type="RuleBase" id="RU003357"/>
    </source>
</evidence>
<dbReference type="RefSeq" id="WP_377360970.1">
    <property type="nucleotide sequence ID" value="NZ_JBHTCM010000028.1"/>
</dbReference>
<evidence type="ECO:0000313" key="17">
    <source>
        <dbReference type="Proteomes" id="UP001596456"/>
    </source>
</evidence>
<keyword evidence="6" id="KW-0408">Iron</keyword>
<evidence type="ECO:0000256" key="7">
    <source>
        <dbReference type="ARBA" id="ARBA00023065"/>
    </source>
</evidence>
<keyword evidence="10 11" id="KW-0998">Cell outer membrane</keyword>
<dbReference type="SUPFAM" id="SSF56935">
    <property type="entry name" value="Porins"/>
    <property type="match status" value="1"/>
</dbReference>
<sequence>MSRPVVSRVLPFLGAALVAAAVPAAAGAQEIEEIIVTAQKRAQSAQDVPIALTAYSGEFLDRLGIDQLDKLSDYVPGLQIQLQSPNNPGFVIRGITSDSGSSQQEARVSVFVDGVPASRARGAVVEMFDLERVEVLKGPQGTLFGRGAQIGAVSIITAKPTLDEVEVKAEGSVGNYGQRRLEAAVNLPVNDRVAVRLAGTTRDRDGYIDNLAGSKALMGVGVQAARGSFLVVPNDALTVTGVVNYQEDDYTGTSFKNKRFAPAGGSTSPFTAAQLNRGDELGTDRSLFNATLTAEYELNDSLMLTSITGYREFNALEEFDADGTQAYLLEFAEDAQGKQWSQEFRLNYEIGDKLEGFAGVSYFYEDGFQRVPLRTDERQLAIFNPGGALPFPNLGPIITPAGTLNPLVALLGLPRSAGNPLPFPLPALATGEFTNFGTNKAYEAFADATYHVTEEFSLTGGVRFTHEEQESAFVQSVSPTAILLPALFPNVPRRELSEDFDSVVGRLVASYQPTPDSLFYASVSRGRRPAVVQVDATNREVLKNEIVWSYEAGSKLSLLDDRLTAEASAFWYDYSNFQTAVRIPNSAQVRVDDAGEARSYGFEVALNAQATEWLTLFATYGYINARIDDEDSNGQQQELGGNTFRLTPKHAASVGANAVYAVADNLEVFFTPSFTFKSRVFFEDANTPGIEQGAYGLLNLRGGVQSADGVWTLTAFVENAFDREYIIDAGNTGGSFGVPTFIAGAPRFYGVEVSARF</sequence>
<dbReference type="InterPro" id="IPR012910">
    <property type="entry name" value="Plug_dom"/>
</dbReference>
<keyword evidence="4" id="KW-0410">Iron transport</keyword>
<evidence type="ECO:0000256" key="10">
    <source>
        <dbReference type="ARBA" id="ARBA00023237"/>
    </source>
</evidence>
<gene>
    <name evidence="16" type="ORF">ACFQPS_19585</name>
</gene>
<evidence type="ECO:0000256" key="6">
    <source>
        <dbReference type="ARBA" id="ARBA00023004"/>
    </source>
</evidence>
<dbReference type="InterPro" id="IPR000531">
    <property type="entry name" value="Beta-barrel_TonB"/>
</dbReference>
<keyword evidence="9 11" id="KW-0472">Membrane</keyword>
<feature type="chain" id="PRO_5047461939" evidence="13">
    <location>
        <begin position="29"/>
        <end position="757"/>
    </location>
</feature>
<dbReference type="Pfam" id="PF00593">
    <property type="entry name" value="TonB_dep_Rec_b-barrel"/>
    <property type="match status" value="1"/>
</dbReference>
<comment type="subcellular location">
    <subcellularLocation>
        <location evidence="1 11">Cell outer membrane</location>
        <topology evidence="1 11">Multi-pass membrane protein</topology>
    </subcellularLocation>
</comment>
<comment type="similarity">
    <text evidence="11 12">Belongs to the TonB-dependent receptor family.</text>
</comment>
<keyword evidence="17" id="KW-1185">Reference proteome</keyword>
<evidence type="ECO:0000256" key="3">
    <source>
        <dbReference type="ARBA" id="ARBA00022452"/>
    </source>
</evidence>
<keyword evidence="7" id="KW-0406">Ion transport</keyword>
<keyword evidence="8 12" id="KW-0798">TonB box</keyword>
<dbReference type="InterPro" id="IPR039426">
    <property type="entry name" value="TonB-dep_rcpt-like"/>
</dbReference>
<feature type="signal peptide" evidence="13">
    <location>
        <begin position="1"/>
        <end position="28"/>
    </location>
</feature>
<comment type="caution">
    <text evidence="16">The sequence shown here is derived from an EMBL/GenBank/DDBJ whole genome shotgun (WGS) entry which is preliminary data.</text>
</comment>
<evidence type="ECO:0000313" key="16">
    <source>
        <dbReference type="EMBL" id="MFC7335380.1"/>
    </source>
</evidence>